<name>L1NAR9_9BACT</name>
<keyword evidence="2" id="KW-1185">Reference proteome</keyword>
<dbReference type="EMBL" id="AMEP01000088">
    <property type="protein sequence ID" value="EKY00473.1"/>
    <property type="molecule type" value="Genomic_DNA"/>
</dbReference>
<dbReference type="AlphaFoldDB" id="L1NAR9"/>
<dbReference type="HOGENOM" id="CLU_3220301_0_0_10"/>
<comment type="caution">
    <text evidence="1">The sequence shown here is derived from an EMBL/GenBank/DDBJ whole genome shotgun (WGS) entry which is preliminary data.</text>
</comment>
<organism evidence="1 2">
    <name type="scientific">Hoylesella saccharolytica F0055</name>
    <dbReference type="NCBI Taxonomy" id="1127699"/>
    <lineage>
        <taxon>Bacteria</taxon>
        <taxon>Pseudomonadati</taxon>
        <taxon>Bacteroidota</taxon>
        <taxon>Bacteroidia</taxon>
        <taxon>Bacteroidales</taxon>
        <taxon>Prevotellaceae</taxon>
        <taxon>Hoylesella</taxon>
    </lineage>
</organism>
<dbReference type="Proteomes" id="UP000010433">
    <property type="component" value="Unassembled WGS sequence"/>
</dbReference>
<accession>L1NAR9</accession>
<gene>
    <name evidence="1" type="ORF">HMPREF9151_01328</name>
</gene>
<sequence length="44" mass="4864">MPTAPFLSYASGGQSPQNEKHFVTFDSELIRLKSNKNPLLNASQ</sequence>
<evidence type="ECO:0000313" key="1">
    <source>
        <dbReference type="EMBL" id="EKY00473.1"/>
    </source>
</evidence>
<reference evidence="1 2" key="1">
    <citation type="submission" date="2012-05" db="EMBL/GenBank/DDBJ databases">
        <authorList>
            <person name="Weinstock G."/>
            <person name="Sodergren E."/>
            <person name="Lobos E.A."/>
            <person name="Fulton L."/>
            <person name="Fulton R."/>
            <person name="Courtney L."/>
            <person name="Fronick C."/>
            <person name="O'Laughlin M."/>
            <person name="Godfrey J."/>
            <person name="Wilson R.M."/>
            <person name="Miner T."/>
            <person name="Farmer C."/>
            <person name="Delehaunty K."/>
            <person name="Cordes M."/>
            <person name="Minx P."/>
            <person name="Tomlinson C."/>
            <person name="Chen J."/>
            <person name="Wollam A."/>
            <person name="Pepin K.H."/>
            <person name="Bhonagiri V."/>
            <person name="Zhang X."/>
            <person name="Suruliraj S."/>
            <person name="Warren W."/>
            <person name="Mitreva M."/>
            <person name="Mardis E.R."/>
            <person name="Wilson R.K."/>
        </authorList>
    </citation>
    <scope>NUCLEOTIDE SEQUENCE [LARGE SCALE GENOMIC DNA]</scope>
    <source>
        <strain evidence="1 2">F0055</strain>
    </source>
</reference>
<dbReference type="PATRIC" id="fig|1127699.3.peg.1230"/>
<evidence type="ECO:0000313" key="2">
    <source>
        <dbReference type="Proteomes" id="UP000010433"/>
    </source>
</evidence>
<protein>
    <submittedName>
        <fullName evidence="1">Uncharacterized protein</fullName>
    </submittedName>
</protein>
<proteinExistence type="predicted"/>